<keyword evidence="3" id="KW-1185">Reference proteome</keyword>
<reference evidence="2 3" key="1">
    <citation type="submission" date="2024-04" db="EMBL/GenBank/DDBJ databases">
        <authorList>
            <person name="Wu Y.S."/>
            <person name="Zhang L."/>
        </authorList>
    </citation>
    <scope>NUCLEOTIDE SEQUENCE [LARGE SCALE GENOMIC DNA]</scope>
    <source>
        <strain evidence="2 3">KG-01</strain>
    </source>
</reference>
<sequence length="93" mass="10475">MMKDVNTILFYYLVGATIIVVGYFAPFSNAIIPYALYTLGGLYIAYGLFSGILLLMRTKRKSAFTIYREATEKQNTIKPQVKHAIVTSSLKRS</sequence>
<keyword evidence="1" id="KW-1133">Transmembrane helix</keyword>
<keyword evidence="1" id="KW-0472">Membrane</keyword>
<proteinExistence type="predicted"/>
<feature type="transmembrane region" description="Helical" evidence="1">
    <location>
        <begin position="7"/>
        <end position="25"/>
    </location>
</feature>
<evidence type="ECO:0000313" key="3">
    <source>
        <dbReference type="Proteomes" id="UP001398420"/>
    </source>
</evidence>
<dbReference type="Proteomes" id="UP001398420">
    <property type="component" value="Unassembled WGS sequence"/>
</dbReference>
<comment type="caution">
    <text evidence="2">The sequence shown here is derived from an EMBL/GenBank/DDBJ whole genome shotgun (WGS) entry which is preliminary data.</text>
</comment>
<organism evidence="2 3">
    <name type="scientific">Kurthia gibsonii</name>
    <dbReference type="NCBI Taxonomy" id="33946"/>
    <lineage>
        <taxon>Bacteria</taxon>
        <taxon>Bacillati</taxon>
        <taxon>Bacillota</taxon>
        <taxon>Bacilli</taxon>
        <taxon>Bacillales</taxon>
        <taxon>Caryophanaceae</taxon>
        <taxon>Kurthia</taxon>
    </lineage>
</organism>
<dbReference type="RefSeq" id="WP_068454156.1">
    <property type="nucleotide sequence ID" value="NZ_CP147847.1"/>
</dbReference>
<name>A0ABU9LQV6_9BACL</name>
<accession>A0ABU9LQV6</accession>
<dbReference type="EMBL" id="JBCEWA010000009">
    <property type="protein sequence ID" value="MEL5989186.1"/>
    <property type="molecule type" value="Genomic_DNA"/>
</dbReference>
<feature type="transmembrane region" description="Helical" evidence="1">
    <location>
        <begin position="31"/>
        <end position="55"/>
    </location>
</feature>
<gene>
    <name evidence="2" type="ORF">AAF454_12305</name>
</gene>
<protein>
    <submittedName>
        <fullName evidence="2">Uncharacterized protein</fullName>
    </submittedName>
</protein>
<keyword evidence="1" id="KW-0812">Transmembrane</keyword>
<evidence type="ECO:0000313" key="2">
    <source>
        <dbReference type="EMBL" id="MEL5989186.1"/>
    </source>
</evidence>
<evidence type="ECO:0000256" key="1">
    <source>
        <dbReference type="SAM" id="Phobius"/>
    </source>
</evidence>